<dbReference type="PANTHER" id="PTHR45339">
    <property type="entry name" value="HYBRID SIGNAL TRANSDUCTION HISTIDINE KINASE J"/>
    <property type="match status" value="1"/>
</dbReference>
<evidence type="ECO:0000256" key="16">
    <source>
        <dbReference type="ARBA" id="ARBA00068150"/>
    </source>
</evidence>
<dbReference type="SUPFAM" id="SSF55785">
    <property type="entry name" value="PYP-like sensor domain (PAS domain)"/>
    <property type="match status" value="1"/>
</dbReference>
<dbReference type="Pfam" id="PF13426">
    <property type="entry name" value="PAS_9"/>
    <property type="match status" value="1"/>
</dbReference>
<dbReference type="CDD" id="cd00130">
    <property type="entry name" value="PAS"/>
    <property type="match status" value="1"/>
</dbReference>
<keyword evidence="4" id="KW-1003">Cell membrane</keyword>
<evidence type="ECO:0000313" key="26">
    <source>
        <dbReference type="Proteomes" id="UP000199459"/>
    </source>
</evidence>
<feature type="transmembrane region" description="Helical" evidence="20">
    <location>
        <begin position="217"/>
        <end position="238"/>
    </location>
</feature>
<evidence type="ECO:0000256" key="20">
    <source>
        <dbReference type="SAM" id="Phobius"/>
    </source>
</evidence>
<dbReference type="InterPro" id="IPR008207">
    <property type="entry name" value="Sig_transdc_His_kin_Hpt_dom"/>
</dbReference>
<dbReference type="InterPro" id="IPR042240">
    <property type="entry name" value="CHASE_sf"/>
</dbReference>
<dbReference type="InterPro" id="IPR000014">
    <property type="entry name" value="PAS"/>
</dbReference>
<dbReference type="SUPFAM" id="SSF55874">
    <property type="entry name" value="ATPase domain of HSP90 chaperone/DNA topoisomerase II/histidine kinase"/>
    <property type="match status" value="1"/>
</dbReference>
<evidence type="ECO:0000259" key="22">
    <source>
        <dbReference type="PROSITE" id="PS50110"/>
    </source>
</evidence>
<proteinExistence type="predicted"/>
<dbReference type="SMART" id="SM00073">
    <property type="entry name" value="HPT"/>
    <property type="match status" value="1"/>
</dbReference>
<dbReference type="SMART" id="SM00387">
    <property type="entry name" value="HATPase_c"/>
    <property type="match status" value="1"/>
</dbReference>
<dbReference type="Pfam" id="PF05231">
    <property type="entry name" value="MASE1"/>
    <property type="match status" value="1"/>
</dbReference>
<feature type="transmembrane region" description="Helical" evidence="20">
    <location>
        <begin position="147"/>
        <end position="171"/>
    </location>
</feature>
<dbReference type="Pfam" id="PF00072">
    <property type="entry name" value="Response_reg"/>
    <property type="match status" value="1"/>
</dbReference>
<dbReference type="Gene3D" id="3.30.450.350">
    <property type="entry name" value="CHASE domain"/>
    <property type="match status" value="1"/>
</dbReference>
<evidence type="ECO:0000256" key="7">
    <source>
        <dbReference type="ARBA" id="ARBA00022692"/>
    </source>
</evidence>
<dbReference type="FunFam" id="3.30.565.10:FF:000010">
    <property type="entry name" value="Sensor histidine kinase RcsC"/>
    <property type="match status" value="1"/>
</dbReference>
<name>A0A1H8FH79_9PROT</name>
<feature type="domain" description="HPt" evidence="24">
    <location>
        <begin position="1208"/>
        <end position="1306"/>
    </location>
</feature>
<dbReference type="RefSeq" id="WP_090632295.1">
    <property type="nucleotide sequence ID" value="NZ_FOCP01000013.1"/>
</dbReference>
<keyword evidence="6" id="KW-0808">Transferase</keyword>
<evidence type="ECO:0000256" key="15">
    <source>
        <dbReference type="ARBA" id="ARBA00064003"/>
    </source>
</evidence>
<reference evidence="25 26" key="1">
    <citation type="submission" date="2016-10" db="EMBL/GenBank/DDBJ databases">
        <authorList>
            <person name="de Groot N.N."/>
        </authorList>
    </citation>
    <scope>NUCLEOTIDE SEQUENCE [LARGE SCALE GENOMIC DNA]</scope>
    <source>
        <strain evidence="25 26">Nm22</strain>
    </source>
</reference>
<dbReference type="Gene3D" id="3.30.565.10">
    <property type="entry name" value="Histidine kinase-like ATPase, C-terminal domain"/>
    <property type="match status" value="1"/>
</dbReference>
<dbReference type="InterPro" id="IPR011006">
    <property type="entry name" value="CheY-like_superfamily"/>
</dbReference>
<dbReference type="Gene3D" id="3.40.50.2300">
    <property type="match status" value="1"/>
</dbReference>
<evidence type="ECO:0000256" key="18">
    <source>
        <dbReference type="PROSITE-ProRule" id="PRU00110"/>
    </source>
</evidence>
<dbReference type="SUPFAM" id="SSF52172">
    <property type="entry name" value="CheY-like"/>
    <property type="match status" value="1"/>
</dbReference>
<dbReference type="InterPro" id="IPR007895">
    <property type="entry name" value="MASE1"/>
</dbReference>
<dbReference type="Pfam" id="PF02518">
    <property type="entry name" value="HATPase_c"/>
    <property type="match status" value="1"/>
</dbReference>
<feature type="modified residue" description="Phosphohistidine" evidence="18">
    <location>
        <position position="1247"/>
    </location>
</feature>
<dbReference type="CDD" id="cd16922">
    <property type="entry name" value="HATPase_EvgS-ArcB-TorS-like"/>
    <property type="match status" value="1"/>
</dbReference>
<dbReference type="EC" id="2.7.13.3" evidence="3"/>
<dbReference type="Gene3D" id="1.20.120.160">
    <property type="entry name" value="HPT domain"/>
    <property type="match status" value="1"/>
</dbReference>
<dbReference type="InterPro" id="IPR003661">
    <property type="entry name" value="HisK_dim/P_dom"/>
</dbReference>
<keyword evidence="7 20" id="KW-0812">Transmembrane</keyword>
<dbReference type="InterPro" id="IPR036097">
    <property type="entry name" value="HisK_dim/P_sf"/>
</dbReference>
<comment type="catalytic activity">
    <reaction evidence="1">
        <text>ATP + protein L-histidine = ADP + protein N-phospho-L-histidine.</text>
        <dbReference type="EC" id="2.7.13.3"/>
    </reaction>
</comment>
<keyword evidence="8" id="KW-0547">Nucleotide-binding</keyword>
<dbReference type="PROSITE" id="PS50112">
    <property type="entry name" value="PAS"/>
    <property type="match status" value="1"/>
</dbReference>
<keyword evidence="10" id="KW-0067">ATP-binding</keyword>
<dbReference type="Pfam" id="PF01627">
    <property type="entry name" value="Hpt"/>
    <property type="match status" value="1"/>
</dbReference>
<dbReference type="PRINTS" id="PR00344">
    <property type="entry name" value="BCTRLSENSOR"/>
</dbReference>
<feature type="transmembrane region" description="Helical" evidence="20">
    <location>
        <begin position="103"/>
        <end position="127"/>
    </location>
</feature>
<dbReference type="PROSITE" id="PS50110">
    <property type="entry name" value="RESPONSE_REGULATORY"/>
    <property type="match status" value="1"/>
</dbReference>
<evidence type="ECO:0000256" key="10">
    <source>
        <dbReference type="ARBA" id="ARBA00022840"/>
    </source>
</evidence>
<evidence type="ECO:0000256" key="6">
    <source>
        <dbReference type="ARBA" id="ARBA00022679"/>
    </source>
</evidence>
<evidence type="ECO:0000256" key="17">
    <source>
        <dbReference type="ARBA" id="ARBA00070152"/>
    </source>
</evidence>
<protein>
    <recommendedName>
        <fullName evidence="16">Sensory/regulatory protein RpfC</fullName>
        <ecNumber evidence="3">2.7.13.3</ecNumber>
    </recommendedName>
    <alternativeName>
        <fullName evidence="17">Virulence sensor protein BvgS</fullName>
    </alternativeName>
</protein>
<feature type="transmembrane region" description="Helical" evidence="20">
    <location>
        <begin position="55"/>
        <end position="73"/>
    </location>
</feature>
<evidence type="ECO:0000256" key="11">
    <source>
        <dbReference type="ARBA" id="ARBA00022989"/>
    </source>
</evidence>
<evidence type="ECO:0000256" key="9">
    <source>
        <dbReference type="ARBA" id="ARBA00022777"/>
    </source>
</evidence>
<dbReference type="Gene3D" id="3.30.450.20">
    <property type="entry name" value="PAS domain"/>
    <property type="match status" value="1"/>
</dbReference>
<evidence type="ECO:0000259" key="24">
    <source>
        <dbReference type="PROSITE" id="PS50894"/>
    </source>
</evidence>
<dbReference type="CDD" id="cd17546">
    <property type="entry name" value="REC_hyHK_CKI1_RcsC-like"/>
    <property type="match status" value="1"/>
</dbReference>
<evidence type="ECO:0000256" key="1">
    <source>
        <dbReference type="ARBA" id="ARBA00000085"/>
    </source>
</evidence>
<evidence type="ECO:0000256" key="2">
    <source>
        <dbReference type="ARBA" id="ARBA00004651"/>
    </source>
</evidence>
<dbReference type="InterPro" id="IPR001789">
    <property type="entry name" value="Sig_transdc_resp-reg_receiver"/>
</dbReference>
<evidence type="ECO:0000256" key="12">
    <source>
        <dbReference type="ARBA" id="ARBA00023012"/>
    </source>
</evidence>
<dbReference type="Proteomes" id="UP000199459">
    <property type="component" value="Unassembled WGS sequence"/>
</dbReference>
<evidence type="ECO:0000256" key="5">
    <source>
        <dbReference type="ARBA" id="ARBA00022553"/>
    </source>
</evidence>
<dbReference type="PROSITE" id="PS50894">
    <property type="entry name" value="HPT"/>
    <property type="match status" value="1"/>
</dbReference>
<evidence type="ECO:0000256" key="19">
    <source>
        <dbReference type="PROSITE-ProRule" id="PRU00169"/>
    </source>
</evidence>
<evidence type="ECO:0000256" key="4">
    <source>
        <dbReference type="ARBA" id="ARBA00022475"/>
    </source>
</evidence>
<keyword evidence="5 19" id="KW-0597">Phosphoprotein</keyword>
<dbReference type="CDD" id="cd00088">
    <property type="entry name" value="HPT"/>
    <property type="match status" value="1"/>
</dbReference>
<dbReference type="GO" id="GO:0005524">
    <property type="term" value="F:ATP binding"/>
    <property type="evidence" value="ECO:0007669"/>
    <property type="project" value="UniProtKB-KW"/>
</dbReference>
<keyword evidence="11 20" id="KW-1133">Transmembrane helix</keyword>
<feature type="domain" description="Histidine kinase" evidence="21">
    <location>
        <begin position="664"/>
        <end position="889"/>
    </location>
</feature>
<feature type="transmembrane region" description="Helical" evidence="20">
    <location>
        <begin position="482"/>
        <end position="508"/>
    </location>
</feature>
<dbReference type="CDD" id="cd00082">
    <property type="entry name" value="HisKA"/>
    <property type="match status" value="1"/>
</dbReference>
<keyword evidence="12" id="KW-0902">Two-component regulatory system</keyword>
<comment type="function">
    <text evidence="14">Member of the two-component regulatory system BvgS/BvgA. Phosphorylates BvgA via a four-step phosphorelay in response to environmental signals.</text>
</comment>
<dbReference type="SMART" id="SM00448">
    <property type="entry name" value="REC"/>
    <property type="match status" value="1"/>
</dbReference>
<feature type="modified residue" description="4-aspartylphosphate" evidence="19">
    <location>
        <position position="1101"/>
    </location>
</feature>
<organism evidence="25 26">
    <name type="scientific">Nitrosomonas marina</name>
    <dbReference type="NCBI Taxonomy" id="917"/>
    <lineage>
        <taxon>Bacteria</taxon>
        <taxon>Pseudomonadati</taxon>
        <taxon>Pseudomonadota</taxon>
        <taxon>Betaproteobacteria</taxon>
        <taxon>Nitrosomonadales</taxon>
        <taxon>Nitrosomonadaceae</taxon>
        <taxon>Nitrosomonas</taxon>
    </lineage>
</organism>
<dbReference type="InterPro" id="IPR035965">
    <property type="entry name" value="PAS-like_dom_sf"/>
</dbReference>
<dbReference type="PROSITE" id="PS50109">
    <property type="entry name" value="HIS_KIN"/>
    <property type="match status" value="1"/>
</dbReference>
<evidence type="ECO:0000256" key="8">
    <source>
        <dbReference type="ARBA" id="ARBA00022741"/>
    </source>
</evidence>
<dbReference type="SUPFAM" id="SSF47384">
    <property type="entry name" value="Homodimeric domain of signal transducing histidine kinase"/>
    <property type="match status" value="1"/>
</dbReference>
<dbReference type="InterPro" id="IPR003594">
    <property type="entry name" value="HATPase_dom"/>
</dbReference>
<dbReference type="SMART" id="SM00388">
    <property type="entry name" value="HisKA"/>
    <property type="match status" value="1"/>
</dbReference>
<dbReference type="SUPFAM" id="SSF47226">
    <property type="entry name" value="Histidine-containing phosphotransfer domain, HPT domain"/>
    <property type="match status" value="1"/>
</dbReference>
<comment type="subcellular location">
    <subcellularLocation>
        <location evidence="2">Cell membrane</location>
        <topology evidence="2">Multi-pass membrane protein</topology>
    </subcellularLocation>
</comment>
<dbReference type="EMBL" id="FOCP01000013">
    <property type="protein sequence ID" value="SEN30438.1"/>
    <property type="molecule type" value="Genomic_DNA"/>
</dbReference>
<evidence type="ECO:0000259" key="23">
    <source>
        <dbReference type="PROSITE" id="PS50112"/>
    </source>
</evidence>
<feature type="transmembrane region" description="Helical" evidence="20">
    <location>
        <begin position="183"/>
        <end position="205"/>
    </location>
</feature>
<dbReference type="PANTHER" id="PTHR45339:SF5">
    <property type="entry name" value="HISTIDINE KINASE"/>
    <property type="match status" value="1"/>
</dbReference>
<dbReference type="Gene3D" id="1.10.287.130">
    <property type="match status" value="1"/>
</dbReference>
<keyword evidence="13 20" id="KW-0472">Membrane</keyword>
<dbReference type="InterPro" id="IPR005467">
    <property type="entry name" value="His_kinase_dom"/>
</dbReference>
<evidence type="ECO:0000259" key="21">
    <source>
        <dbReference type="PROSITE" id="PS50109"/>
    </source>
</evidence>
<dbReference type="FunFam" id="1.10.287.130:FF:000002">
    <property type="entry name" value="Two-component osmosensing histidine kinase"/>
    <property type="match status" value="1"/>
</dbReference>
<dbReference type="InterPro" id="IPR036890">
    <property type="entry name" value="HATPase_C_sf"/>
</dbReference>
<dbReference type="GO" id="GO:0000155">
    <property type="term" value="F:phosphorelay sensor kinase activity"/>
    <property type="evidence" value="ECO:0007669"/>
    <property type="project" value="InterPro"/>
</dbReference>
<accession>A0A1H8FH79</accession>
<evidence type="ECO:0000256" key="14">
    <source>
        <dbReference type="ARBA" id="ARBA00058004"/>
    </source>
</evidence>
<evidence type="ECO:0000256" key="3">
    <source>
        <dbReference type="ARBA" id="ARBA00012438"/>
    </source>
</evidence>
<dbReference type="Pfam" id="PF00512">
    <property type="entry name" value="HisKA"/>
    <property type="match status" value="1"/>
</dbReference>
<dbReference type="InterPro" id="IPR036641">
    <property type="entry name" value="HPT_dom_sf"/>
</dbReference>
<evidence type="ECO:0000256" key="13">
    <source>
        <dbReference type="ARBA" id="ARBA00023136"/>
    </source>
</evidence>
<keyword evidence="9" id="KW-0418">Kinase</keyword>
<feature type="domain" description="PAS" evidence="23">
    <location>
        <begin position="523"/>
        <end position="576"/>
    </location>
</feature>
<gene>
    <name evidence="25" type="ORF">SAMN05216325_11314</name>
</gene>
<dbReference type="GO" id="GO:0005886">
    <property type="term" value="C:plasma membrane"/>
    <property type="evidence" value="ECO:0007669"/>
    <property type="project" value="UniProtKB-SubCell"/>
</dbReference>
<comment type="subunit">
    <text evidence="15">At low DSF concentrations, interacts with RpfF.</text>
</comment>
<dbReference type="OrthoDB" id="8552871at2"/>
<dbReference type="NCBIfam" id="TIGR00229">
    <property type="entry name" value="sensory_box"/>
    <property type="match status" value="1"/>
</dbReference>
<sequence length="1306" mass="146302">MEKDILKLDQGTLGPRAKLSCFLARFFPSKKTLLIALIYFTCAYFTRLFNFTEYYNVFVGIPAGLAFAIFVIWGTRLWQCIWLSAAAAHLLHNLSQVNDVESISINLFASLLTASGAVLQALVGVYLAKHFIKNSKKNLNFGKTTALLCGAGPIACLISSTIDTFVLYQFYGLQENAILSNWMSGYALDILGVLISSPVIFYTKSCIQFGNNWRRQILIVTISLIGIASLLLAGLFLFSHDSARNSHILFKEKTNEINLHLINVIKANEERLRNIGALVKSNDKLTSSEFIIFNQSAGLRKCVISFSWIPDKGLSQSDEIFEHQLIYPENYKVDLYGSNFAEQISRQAMRRSIKTGQLALAKSTNTNKQSWWLIYPVFTDNSLNLDTEQFATNKFIGFAAAQIDMQLFFEDLILKADFMNIALRIKGMASWHSSKIILEHNVPAQPTPGIKYPVSKNFAGEGLQIEMWNLHNHEFSWQTGPIILLFFGLIIMMLISAYSLNTIGHGFYLERQIKKRTREIELQNAKTSALVENLKDVAFTMDKNGIVQSVNPAVTTIFGYAIREVIGFSISLLIPEMLCSKHNCWLQSIDTESAELEKEIKAQHKNGNFFPVYLIICKYSVNGELYFLGVLHDLSGQKRLVSDVEAARDKAEAASRAKSEFLAAMSHEIRTPMNGVIGMLEVLIQSSLRPDQIEIVELVSDSANSLLGIINDILDFSKIEAGKLQITNELFSIEKETEKVCALLDRMADQKNVELLFFVEPEIPDQLQGDALRIRQILYNLVNNAIKFSSKVTRKGRVLVHVRLESSALGKVWLKCEVHDNGIGMSKAVMSRLFAAFEQGESSTTRRFGGTGLGLAISRQLAHMMGGTITVHSKLDEGSTFTVRLPLTQLLCFNQNESTPLANLSCLTIGSEDGFISFIARHLSHAGANVQHTKYIDYIKVNEENLTEKPWIWLFDAKENFSLELIRSITNQYSQQNVRIVVIGRGRRRKPRYVGDNIFLIDANVLTRHTLLSTVALAADLTLDEMLSSEKESCQSNTEKIDPGNILCLDNPILVAEDNDVNQKVIQRQLALLGVKADLANDGREALRLWKTNEYALVLTDVHMPNLDGYQLTAAIRAEEAKTNLTRTPIIALTANVLRGEAEQCKKIGMDDYLSKPAQLSVLRETIKKWHKQSKTGMLASPKNQSVKSNPEIKPIDVNILRELVGNDQTVIHELLTEFLTSAANIERELQLACEALDCEQATRAAHKLKSSARTVGALRLGDLCQQIEQAGKNGKSKLLKDLYTKFKLEMIYVNNHLIPLNRTAQ</sequence>
<evidence type="ECO:0000313" key="25">
    <source>
        <dbReference type="EMBL" id="SEN30438.1"/>
    </source>
</evidence>
<dbReference type="InterPro" id="IPR004358">
    <property type="entry name" value="Sig_transdc_His_kin-like_C"/>
</dbReference>
<feature type="transmembrane region" description="Helical" evidence="20">
    <location>
        <begin position="32"/>
        <end position="49"/>
    </location>
</feature>
<feature type="domain" description="Response regulatory" evidence="22">
    <location>
        <begin position="1052"/>
        <end position="1171"/>
    </location>
</feature>